<reference evidence="1 2" key="1">
    <citation type="journal article" date="2016" name="Nat. Commun.">
        <title>Thousands of microbial genomes shed light on interconnected biogeochemical processes in an aquifer system.</title>
        <authorList>
            <person name="Anantharaman K."/>
            <person name="Brown C.T."/>
            <person name="Hug L.A."/>
            <person name="Sharon I."/>
            <person name="Castelle C.J."/>
            <person name="Probst A.J."/>
            <person name="Thomas B.C."/>
            <person name="Singh A."/>
            <person name="Wilkins M.J."/>
            <person name="Karaoz U."/>
            <person name="Brodie E.L."/>
            <person name="Williams K.H."/>
            <person name="Hubbard S.S."/>
            <person name="Banfield J.F."/>
        </authorList>
    </citation>
    <scope>NUCLEOTIDE SEQUENCE [LARGE SCALE GENOMIC DNA]</scope>
</reference>
<comment type="caution">
    <text evidence="1">The sequence shown here is derived from an EMBL/GenBank/DDBJ whole genome shotgun (WGS) entry which is preliminary data.</text>
</comment>
<protein>
    <submittedName>
        <fullName evidence="1">Uncharacterized protein</fullName>
    </submittedName>
</protein>
<evidence type="ECO:0000313" key="2">
    <source>
        <dbReference type="Proteomes" id="UP000176815"/>
    </source>
</evidence>
<accession>A0A1F4X686</accession>
<evidence type="ECO:0000313" key="1">
    <source>
        <dbReference type="EMBL" id="OGC77187.1"/>
    </source>
</evidence>
<gene>
    <name evidence="1" type="ORF">A2619_01120</name>
</gene>
<dbReference type="AlphaFoldDB" id="A0A1F4X686"/>
<dbReference type="EMBL" id="MEWG01000025">
    <property type="protein sequence ID" value="OGC77187.1"/>
    <property type="molecule type" value="Genomic_DNA"/>
</dbReference>
<dbReference type="Proteomes" id="UP000176815">
    <property type="component" value="Unassembled WGS sequence"/>
</dbReference>
<proteinExistence type="predicted"/>
<name>A0A1F4X686_UNCKA</name>
<sequence>MNNFAIIAHHDIGARNKPTKSSRMKRVNAFRKELLKHKICFSEEEVRCEDLPRITTKQEVIQALDSAGYDSCQYEVETFFNHVFVNPIV</sequence>
<organism evidence="1 2">
    <name type="scientific">candidate division WWE3 bacterium RIFOXYD1_FULL_39_9</name>
    <dbReference type="NCBI Taxonomy" id="1802649"/>
    <lineage>
        <taxon>Bacteria</taxon>
        <taxon>Katanobacteria</taxon>
    </lineage>
</organism>